<feature type="transmembrane region" description="Helical" evidence="2">
    <location>
        <begin position="6"/>
        <end position="23"/>
    </location>
</feature>
<keyword evidence="4" id="KW-1185">Reference proteome</keyword>
<keyword evidence="2" id="KW-1133">Transmembrane helix</keyword>
<evidence type="ECO:0000313" key="3">
    <source>
        <dbReference type="EMBL" id="GEB33450.1"/>
    </source>
</evidence>
<organism evidence="3 4">
    <name type="scientific">Brevibacillus parabrevis</name>
    <dbReference type="NCBI Taxonomy" id="54914"/>
    <lineage>
        <taxon>Bacteria</taxon>
        <taxon>Bacillati</taxon>
        <taxon>Bacillota</taxon>
        <taxon>Bacilli</taxon>
        <taxon>Bacillales</taxon>
        <taxon>Paenibacillaceae</taxon>
        <taxon>Brevibacillus</taxon>
    </lineage>
</organism>
<dbReference type="RefSeq" id="WP_122963772.1">
    <property type="nucleotide sequence ID" value="NZ_BJMH01000013.1"/>
</dbReference>
<comment type="caution">
    <text evidence="3">The sequence shown here is derived from an EMBL/GenBank/DDBJ whole genome shotgun (WGS) entry which is preliminary data.</text>
</comment>
<dbReference type="Proteomes" id="UP000316882">
    <property type="component" value="Unassembled WGS sequence"/>
</dbReference>
<sequence>MMSMDYVQVLAVVVCFLVLVVTFKHVDLQIRINNILDVQLKANKEKEKEAEPSEKKIDPPAHEKQHPQE</sequence>
<dbReference type="AlphaFoldDB" id="A0A4Y3PG29"/>
<dbReference type="STRING" id="54914.AV540_26060"/>
<evidence type="ECO:0000256" key="1">
    <source>
        <dbReference type="SAM" id="MobiDB-lite"/>
    </source>
</evidence>
<reference evidence="3 4" key="1">
    <citation type="submission" date="2019-06" db="EMBL/GenBank/DDBJ databases">
        <title>Whole genome shotgun sequence of Brevibacillus parabrevis NBRC 12334.</title>
        <authorList>
            <person name="Hosoyama A."/>
            <person name="Uohara A."/>
            <person name="Ohji S."/>
            <person name="Ichikawa N."/>
        </authorList>
    </citation>
    <scope>NUCLEOTIDE SEQUENCE [LARGE SCALE GENOMIC DNA]</scope>
    <source>
        <strain evidence="3 4">NBRC 12334</strain>
    </source>
</reference>
<evidence type="ECO:0000256" key="2">
    <source>
        <dbReference type="SAM" id="Phobius"/>
    </source>
</evidence>
<keyword evidence="2" id="KW-0472">Membrane</keyword>
<accession>A0A4Y3PG29</accession>
<keyword evidence="2" id="KW-0812">Transmembrane</keyword>
<feature type="region of interest" description="Disordered" evidence="1">
    <location>
        <begin position="44"/>
        <end position="69"/>
    </location>
</feature>
<protein>
    <submittedName>
        <fullName evidence="3">Uncharacterized protein</fullName>
    </submittedName>
</protein>
<evidence type="ECO:0000313" key="4">
    <source>
        <dbReference type="Proteomes" id="UP000316882"/>
    </source>
</evidence>
<proteinExistence type="predicted"/>
<gene>
    <name evidence="3" type="ORF">BPA01_30300</name>
</gene>
<name>A0A4Y3PG29_BREPA</name>
<dbReference type="EMBL" id="BJMH01000013">
    <property type="protein sequence ID" value="GEB33450.1"/>
    <property type="molecule type" value="Genomic_DNA"/>
</dbReference>